<evidence type="ECO:0000259" key="4">
    <source>
        <dbReference type="Pfam" id="PF13458"/>
    </source>
</evidence>
<evidence type="ECO:0000313" key="6">
    <source>
        <dbReference type="Proteomes" id="UP000265955"/>
    </source>
</evidence>
<evidence type="ECO:0000256" key="1">
    <source>
        <dbReference type="ARBA" id="ARBA00010062"/>
    </source>
</evidence>
<dbReference type="Pfam" id="PF13458">
    <property type="entry name" value="Peripla_BP_6"/>
    <property type="match status" value="1"/>
</dbReference>
<evidence type="ECO:0000313" key="5">
    <source>
        <dbReference type="EMBL" id="RJF96260.1"/>
    </source>
</evidence>
<dbReference type="PANTHER" id="PTHR30483:SF38">
    <property type="entry name" value="BLR7848 PROTEIN"/>
    <property type="match status" value="1"/>
</dbReference>
<proteinExistence type="inferred from homology"/>
<dbReference type="CDD" id="cd06333">
    <property type="entry name" value="PBP1_ABC_RPA1789-like"/>
    <property type="match status" value="1"/>
</dbReference>
<dbReference type="EMBL" id="QYUO01000002">
    <property type="protein sequence ID" value="RJF96260.1"/>
    <property type="molecule type" value="Genomic_DNA"/>
</dbReference>
<keyword evidence="6" id="KW-1185">Reference proteome</keyword>
<dbReference type="InterPro" id="IPR028082">
    <property type="entry name" value="Peripla_BP_I"/>
</dbReference>
<dbReference type="SUPFAM" id="SSF53822">
    <property type="entry name" value="Periplasmic binding protein-like I"/>
    <property type="match status" value="1"/>
</dbReference>
<sequence>MLFRSLVVAAASLFTLNVQAQINVGVTLSTTGLAASLGIPERNTIALLPREMGGQKINYIVLDDGSDPTNAVKNARKLTAEHRVDVLVGSSTSPNALAMIEVAAETMTPMIAVAASSAIVAPMDAKRYWVFKPPQNDSLMARAAFEHMAKNNIKSVAFIGFNDAYGEGWWHETQKAAEINKLSIVAVERFSRNDNNVVGQVLKIMAARPEAVLIAGSGTPAAMPQLALKQRGYQGKIYQTPGIANNDFLRIGGKDVDGAFLPVGPSVVAQQLPASHPARQSGLEFLKAYEAAYGPGTTSTFAAHVWDVGLWLQNAIPAALNSGAKPGTPEFRKALRDAIESLKDVRGVNGVYNLSANDHNGLDERARVIMKIENGQWKLLPLSP</sequence>
<keyword evidence="2 3" id="KW-0732">Signal</keyword>
<reference evidence="6" key="1">
    <citation type="submission" date="2018-09" db="EMBL/GenBank/DDBJ databases">
        <authorList>
            <person name="Zhu H."/>
        </authorList>
    </citation>
    <scope>NUCLEOTIDE SEQUENCE [LARGE SCALE GENOMIC DNA]</scope>
    <source>
        <strain evidence="6">K1R23-30</strain>
    </source>
</reference>
<feature type="domain" description="Leucine-binding protein" evidence="4">
    <location>
        <begin position="21"/>
        <end position="361"/>
    </location>
</feature>
<dbReference type="PANTHER" id="PTHR30483">
    <property type="entry name" value="LEUCINE-SPECIFIC-BINDING PROTEIN"/>
    <property type="match status" value="1"/>
</dbReference>
<dbReference type="Proteomes" id="UP000265955">
    <property type="component" value="Unassembled WGS sequence"/>
</dbReference>
<feature type="chain" id="PRO_5017200685" evidence="3">
    <location>
        <begin position="21"/>
        <end position="384"/>
    </location>
</feature>
<dbReference type="OrthoDB" id="5290698at2"/>
<dbReference type="InterPro" id="IPR051010">
    <property type="entry name" value="BCAA_transport"/>
</dbReference>
<dbReference type="Gene3D" id="3.40.50.2300">
    <property type="match status" value="2"/>
</dbReference>
<protein>
    <submittedName>
        <fullName evidence="5">Branched-chain amino acid ABC transporter substrate-binding protein</fullName>
    </submittedName>
</protein>
<evidence type="ECO:0000256" key="2">
    <source>
        <dbReference type="ARBA" id="ARBA00022729"/>
    </source>
</evidence>
<evidence type="ECO:0000256" key="3">
    <source>
        <dbReference type="SAM" id="SignalP"/>
    </source>
</evidence>
<dbReference type="InterPro" id="IPR028081">
    <property type="entry name" value="Leu-bd"/>
</dbReference>
<gene>
    <name evidence="5" type="ORF">D3871_17240</name>
</gene>
<organism evidence="5 6">
    <name type="scientific">Noviherbaspirillum saxi</name>
    <dbReference type="NCBI Taxonomy" id="2320863"/>
    <lineage>
        <taxon>Bacteria</taxon>
        <taxon>Pseudomonadati</taxon>
        <taxon>Pseudomonadota</taxon>
        <taxon>Betaproteobacteria</taxon>
        <taxon>Burkholderiales</taxon>
        <taxon>Oxalobacteraceae</taxon>
        <taxon>Noviherbaspirillum</taxon>
    </lineage>
</organism>
<comment type="similarity">
    <text evidence="1">Belongs to the leucine-binding protein family.</text>
</comment>
<name>A0A3A3G7U8_9BURK</name>
<comment type="caution">
    <text evidence="5">The sequence shown here is derived from an EMBL/GenBank/DDBJ whole genome shotgun (WGS) entry which is preliminary data.</text>
</comment>
<dbReference type="AlphaFoldDB" id="A0A3A3G7U8"/>
<accession>A0A3A3G7U8</accession>
<feature type="signal peptide" evidence="3">
    <location>
        <begin position="1"/>
        <end position="20"/>
    </location>
</feature>